<proteinExistence type="predicted"/>
<reference evidence="1 2" key="1">
    <citation type="submission" date="2018-10" db="EMBL/GenBank/DDBJ databases">
        <title>Genomic Encyclopedia of Archaeal and Bacterial Type Strains, Phase II (KMG-II): from individual species to whole genera.</title>
        <authorList>
            <person name="Goeker M."/>
        </authorList>
    </citation>
    <scope>NUCLEOTIDE SEQUENCE [LARGE SCALE GENOMIC DNA]</scope>
    <source>
        <strain evidence="1 2">DSM 14954</strain>
    </source>
</reference>
<dbReference type="Proteomes" id="UP000278962">
    <property type="component" value="Unassembled WGS sequence"/>
</dbReference>
<dbReference type="EMBL" id="RBIL01000002">
    <property type="protein sequence ID" value="RKQ86553.1"/>
    <property type="molecule type" value="Genomic_DNA"/>
</dbReference>
<comment type="caution">
    <text evidence="1">The sequence shown here is derived from an EMBL/GenBank/DDBJ whole genome shotgun (WGS) entry which is preliminary data.</text>
</comment>
<dbReference type="RefSeq" id="WP_170179324.1">
    <property type="nucleotide sequence ID" value="NZ_RBIL01000002.1"/>
</dbReference>
<organism evidence="1 2">
    <name type="scientific">Solirubrobacter pauli</name>
    <dbReference type="NCBI Taxonomy" id="166793"/>
    <lineage>
        <taxon>Bacteria</taxon>
        <taxon>Bacillati</taxon>
        <taxon>Actinomycetota</taxon>
        <taxon>Thermoleophilia</taxon>
        <taxon>Solirubrobacterales</taxon>
        <taxon>Solirubrobacteraceae</taxon>
        <taxon>Solirubrobacter</taxon>
    </lineage>
</organism>
<gene>
    <name evidence="1" type="ORF">C8N24_4566</name>
</gene>
<name>A0A660L3S3_9ACTN</name>
<keyword evidence="2" id="KW-1185">Reference proteome</keyword>
<protein>
    <submittedName>
        <fullName evidence="1">Uncharacterized protein</fullName>
    </submittedName>
</protein>
<accession>A0A660L3S3</accession>
<evidence type="ECO:0000313" key="1">
    <source>
        <dbReference type="EMBL" id="RKQ86553.1"/>
    </source>
</evidence>
<evidence type="ECO:0000313" key="2">
    <source>
        <dbReference type="Proteomes" id="UP000278962"/>
    </source>
</evidence>
<dbReference type="AlphaFoldDB" id="A0A660L3S3"/>
<sequence>MAWTVETPTEELEDFPTCGFRARRWLRFERDLEAWLATPEGQFAAWDAAQGAKSD</sequence>